<protein>
    <submittedName>
        <fullName evidence="3">NAD-dependent epimerase/dehydratase family protein</fullName>
    </submittedName>
</protein>
<sequence length="411" mass="46731">MNTGNTIIFGGDGYIGWPLALHLGANGSDRIVVVDNLCTRKLVRSVKSDTLVPIKSMKERLAAYEKETGKKNITFVEADARDPRAVDRIIEKYKPESIVHLAQQRSAPFSMVDQQHVLYTELNNIATNINVLFSMVRHAPDAHLLKMGSMGEYGTPGIEIAEGDLELERKGKKASVMFPRMGQSWYHLSKIFDTYNVALANKIYSISATDVMQGVVYGTRVDEITNEALATRFDFDSIWGTVINKYVVQAVLLNKLLIYGKGKQTRGFLSLYDSVNCLTLLLNNPPEKGNYRVVNQIDEIYDTLQLAEKVQKIGREFGIDAGFEYVENPRVEREEHIYEVEHKILPSLGFRREKSMDDVIREIFEAVISNKKRASSMKKLVYPTVYWRTATQLNVKGFDLPRGIMDYRRSR</sequence>
<evidence type="ECO:0000256" key="1">
    <source>
        <dbReference type="ARBA" id="ARBA00007637"/>
    </source>
</evidence>
<evidence type="ECO:0000313" key="3">
    <source>
        <dbReference type="EMBL" id="MBX8631972.1"/>
    </source>
</evidence>
<comment type="similarity">
    <text evidence="1">Belongs to the NAD(P)-dependent epimerase/dehydratase family.</text>
</comment>
<dbReference type="Gene3D" id="3.90.25.10">
    <property type="entry name" value="UDP-galactose 4-epimerase, domain 1"/>
    <property type="match status" value="1"/>
</dbReference>
<feature type="domain" description="NAD-dependent epimerase/dehydratase" evidence="2">
    <location>
        <begin position="7"/>
        <end position="295"/>
    </location>
</feature>
<dbReference type="Pfam" id="PF01370">
    <property type="entry name" value="Epimerase"/>
    <property type="match status" value="1"/>
</dbReference>
<reference evidence="3" key="1">
    <citation type="submission" date="2021-04" db="EMBL/GenBank/DDBJ databases">
        <title>Genomic insights into ecological role and evolution of a novel Thermoplasmata order Candidatus Sysuiplasmatales.</title>
        <authorList>
            <person name="Yuan Y."/>
        </authorList>
    </citation>
    <scope>NUCLEOTIDE SEQUENCE</scope>
    <source>
        <strain evidence="4">TUT19-bin139</strain>
        <strain evidence="3">YP2-bin.285</strain>
    </source>
</reference>
<dbReference type="Proteomes" id="UP000750197">
    <property type="component" value="Unassembled WGS sequence"/>
</dbReference>
<dbReference type="PANTHER" id="PTHR43000">
    <property type="entry name" value="DTDP-D-GLUCOSE 4,6-DEHYDRATASE-RELATED"/>
    <property type="match status" value="1"/>
</dbReference>
<evidence type="ECO:0000313" key="5">
    <source>
        <dbReference type="Proteomes" id="UP000716004"/>
    </source>
</evidence>
<organism evidence="3 5">
    <name type="scientific">Candidatus Sysuiplasma superficiale</name>
    <dbReference type="NCBI Taxonomy" id="2823368"/>
    <lineage>
        <taxon>Archaea</taxon>
        <taxon>Methanobacteriati</taxon>
        <taxon>Thermoplasmatota</taxon>
        <taxon>Thermoplasmata</taxon>
        <taxon>Candidatus Sysuiplasmatales</taxon>
        <taxon>Candidatus Sysuiplasmataceae</taxon>
        <taxon>Candidatus Sysuiplasma</taxon>
    </lineage>
</organism>
<dbReference type="EMBL" id="JAHEAC010000003">
    <property type="protein sequence ID" value="MBX8643280.1"/>
    <property type="molecule type" value="Genomic_DNA"/>
</dbReference>
<dbReference type="InterPro" id="IPR036291">
    <property type="entry name" value="NAD(P)-bd_dom_sf"/>
</dbReference>
<accession>A0A8J7YJP9</accession>
<dbReference type="Gene3D" id="3.40.50.720">
    <property type="entry name" value="NAD(P)-binding Rossmann-like Domain"/>
    <property type="match status" value="1"/>
</dbReference>
<dbReference type="AlphaFoldDB" id="A0A8J7YJP9"/>
<name>A0A8J7YJP9_9ARCH</name>
<dbReference type="InterPro" id="IPR001509">
    <property type="entry name" value="Epimerase_deHydtase"/>
</dbReference>
<evidence type="ECO:0000313" key="4">
    <source>
        <dbReference type="EMBL" id="MBX8643280.1"/>
    </source>
</evidence>
<gene>
    <name evidence="3" type="ORF">J9259_05575</name>
    <name evidence="4" type="ORF">KIY12_00900</name>
</gene>
<dbReference type="EMBL" id="JAGVSJ010000011">
    <property type="protein sequence ID" value="MBX8631972.1"/>
    <property type="molecule type" value="Genomic_DNA"/>
</dbReference>
<comment type="caution">
    <text evidence="3">The sequence shown here is derived from an EMBL/GenBank/DDBJ whole genome shotgun (WGS) entry which is preliminary data.</text>
</comment>
<dbReference type="Proteomes" id="UP000716004">
    <property type="component" value="Unassembled WGS sequence"/>
</dbReference>
<proteinExistence type="inferred from homology"/>
<dbReference type="SUPFAM" id="SSF51735">
    <property type="entry name" value="NAD(P)-binding Rossmann-fold domains"/>
    <property type="match status" value="1"/>
</dbReference>
<evidence type="ECO:0000259" key="2">
    <source>
        <dbReference type="Pfam" id="PF01370"/>
    </source>
</evidence>